<dbReference type="InterPro" id="IPR001753">
    <property type="entry name" value="Enoyl-CoA_hydra/iso"/>
</dbReference>
<keyword evidence="2" id="KW-0472">Membrane</keyword>
<accession>A0A366EJ64</accession>
<evidence type="ECO:0000256" key="1">
    <source>
        <dbReference type="ARBA" id="ARBA00005254"/>
    </source>
</evidence>
<dbReference type="InterPro" id="IPR029045">
    <property type="entry name" value="ClpP/crotonase-like_dom_sf"/>
</dbReference>
<comment type="similarity">
    <text evidence="1">Belongs to the enoyl-CoA hydratase/isomerase family.</text>
</comment>
<evidence type="ECO:0000313" key="3">
    <source>
        <dbReference type="EMBL" id="RBP02452.1"/>
    </source>
</evidence>
<dbReference type="Gene3D" id="1.10.12.10">
    <property type="entry name" value="Lyase 2-enoyl-coa Hydratase, Chain A, domain 2"/>
    <property type="match status" value="1"/>
</dbReference>
<feature type="transmembrane region" description="Helical" evidence="2">
    <location>
        <begin position="128"/>
        <end position="147"/>
    </location>
</feature>
<dbReference type="CDD" id="cd06558">
    <property type="entry name" value="crotonase-like"/>
    <property type="match status" value="1"/>
</dbReference>
<reference evidence="3 4" key="1">
    <citation type="submission" date="2018-06" db="EMBL/GenBank/DDBJ databases">
        <title>Genomic Encyclopedia of Type Strains, Phase IV (KMG-IV): sequencing the most valuable type-strain genomes for metagenomic binning, comparative biology and taxonomic classification.</title>
        <authorList>
            <person name="Goeker M."/>
        </authorList>
    </citation>
    <scope>NUCLEOTIDE SEQUENCE [LARGE SCALE GENOMIC DNA]</scope>
    <source>
        <strain evidence="3 4">DSM 24875</strain>
    </source>
</reference>
<dbReference type="Proteomes" id="UP000253529">
    <property type="component" value="Unassembled WGS sequence"/>
</dbReference>
<evidence type="ECO:0000256" key="2">
    <source>
        <dbReference type="SAM" id="Phobius"/>
    </source>
</evidence>
<dbReference type="SUPFAM" id="SSF52096">
    <property type="entry name" value="ClpP/crotonase"/>
    <property type="match status" value="1"/>
</dbReference>
<dbReference type="PANTHER" id="PTHR43459:SF1">
    <property type="entry name" value="EG:BACN32G11.4 PROTEIN"/>
    <property type="match status" value="1"/>
</dbReference>
<protein>
    <submittedName>
        <fullName evidence="3">Enoyl-CoA hydratase/carnithine racemase</fullName>
    </submittedName>
</protein>
<keyword evidence="2" id="KW-1133">Transmembrane helix</keyword>
<keyword evidence="2" id="KW-0812">Transmembrane</keyword>
<keyword evidence="4" id="KW-1185">Reference proteome</keyword>
<name>A0A366EJ64_9HYPH</name>
<gene>
    <name evidence="3" type="ORF">DFR50_15242</name>
</gene>
<dbReference type="OrthoDB" id="9781757at2"/>
<dbReference type="Gene3D" id="3.90.226.10">
    <property type="entry name" value="2-enoyl-CoA Hydratase, Chain A, domain 1"/>
    <property type="match status" value="1"/>
</dbReference>
<dbReference type="Pfam" id="PF00378">
    <property type="entry name" value="ECH_1"/>
    <property type="match status" value="1"/>
</dbReference>
<dbReference type="EMBL" id="QNRK01000052">
    <property type="protein sequence ID" value="RBP02452.1"/>
    <property type="molecule type" value="Genomic_DNA"/>
</dbReference>
<proteinExistence type="inferred from homology"/>
<organism evidence="3 4">
    <name type="scientific">Roseiarcus fermentans</name>
    <dbReference type="NCBI Taxonomy" id="1473586"/>
    <lineage>
        <taxon>Bacteria</taxon>
        <taxon>Pseudomonadati</taxon>
        <taxon>Pseudomonadota</taxon>
        <taxon>Alphaproteobacteria</taxon>
        <taxon>Hyphomicrobiales</taxon>
        <taxon>Roseiarcaceae</taxon>
        <taxon>Roseiarcus</taxon>
    </lineage>
</organism>
<dbReference type="GO" id="GO:0003824">
    <property type="term" value="F:catalytic activity"/>
    <property type="evidence" value="ECO:0007669"/>
    <property type="project" value="UniProtKB-ARBA"/>
</dbReference>
<dbReference type="AlphaFoldDB" id="A0A366EJ64"/>
<evidence type="ECO:0000313" key="4">
    <source>
        <dbReference type="Proteomes" id="UP000253529"/>
    </source>
</evidence>
<dbReference type="InterPro" id="IPR014748">
    <property type="entry name" value="Enoyl-CoA_hydra_C"/>
</dbReference>
<dbReference type="PANTHER" id="PTHR43459">
    <property type="entry name" value="ENOYL-COA HYDRATASE"/>
    <property type="match status" value="1"/>
</dbReference>
<sequence>MTMVKSERRGAVALLTLDNPEKYNALGGALLADLRAAFEAAEADSGTRAVVLTGAGKGFCAGAQLGTATFEAGAEVGDWMRASINPLIEKVRASRLPVVVAVNGPAAGAGVGLALMGDIVLAARSARFVLSFVGLGAALDGGTTVFLQRAIGAPRTRALALLGEPLSAETAAVWGLVWKVVADDDLMREASALAERLANGPPASIALIKAQLESAWSAGLAEVLDAEASAQSTAFATDDLREGAAAFMEKRTPRFSGAMRARGVKPAKGD</sequence>
<dbReference type="RefSeq" id="WP_113893520.1">
    <property type="nucleotide sequence ID" value="NZ_QNRK01000052.1"/>
</dbReference>
<feature type="transmembrane region" description="Helical" evidence="2">
    <location>
        <begin position="96"/>
        <end position="116"/>
    </location>
</feature>
<comment type="caution">
    <text evidence="3">The sequence shown here is derived from an EMBL/GenBank/DDBJ whole genome shotgun (WGS) entry which is preliminary data.</text>
</comment>